<feature type="transmembrane region" description="Helical" evidence="1">
    <location>
        <begin position="359"/>
        <end position="389"/>
    </location>
</feature>
<evidence type="ECO:0000256" key="1">
    <source>
        <dbReference type="SAM" id="Phobius"/>
    </source>
</evidence>
<feature type="transmembrane region" description="Helical" evidence="1">
    <location>
        <begin position="324"/>
        <end position="347"/>
    </location>
</feature>
<protein>
    <submittedName>
        <fullName evidence="2">Oligosaccharide repeat unit polymerase</fullName>
    </submittedName>
</protein>
<keyword evidence="3" id="KW-1185">Reference proteome</keyword>
<gene>
    <name evidence="2" type="ORF">I5M19_17605</name>
</gene>
<dbReference type="AlphaFoldDB" id="A0A934UP79"/>
<evidence type="ECO:0000313" key="3">
    <source>
        <dbReference type="Proteomes" id="UP000613193"/>
    </source>
</evidence>
<feature type="transmembrane region" description="Helical" evidence="1">
    <location>
        <begin position="42"/>
        <end position="61"/>
    </location>
</feature>
<feature type="transmembrane region" description="Helical" evidence="1">
    <location>
        <begin position="81"/>
        <end position="103"/>
    </location>
</feature>
<name>A0A934UP79_9SPHI</name>
<evidence type="ECO:0000313" key="2">
    <source>
        <dbReference type="EMBL" id="MBK0381144.1"/>
    </source>
</evidence>
<dbReference type="Proteomes" id="UP000613193">
    <property type="component" value="Unassembled WGS sequence"/>
</dbReference>
<dbReference type="RefSeq" id="WP_200067659.1">
    <property type="nucleotide sequence ID" value="NZ_JAEHFW010000003.1"/>
</dbReference>
<keyword evidence="1" id="KW-0812">Transmembrane</keyword>
<keyword evidence="1" id="KW-0472">Membrane</keyword>
<proteinExistence type="predicted"/>
<keyword evidence="1" id="KW-1133">Transmembrane helix</keyword>
<feature type="transmembrane region" description="Helical" evidence="1">
    <location>
        <begin position="148"/>
        <end position="177"/>
    </location>
</feature>
<reference evidence="2" key="1">
    <citation type="submission" date="2020-12" db="EMBL/GenBank/DDBJ databases">
        <title>Bacterial novel species Mucilaginibacter sp. SD-g isolated from soil.</title>
        <authorList>
            <person name="Jung H.-Y."/>
        </authorList>
    </citation>
    <scope>NUCLEOTIDE SEQUENCE</scope>
    <source>
        <strain evidence="2">SD-g</strain>
    </source>
</reference>
<organism evidence="2 3">
    <name type="scientific">Mucilaginibacter segetis</name>
    <dbReference type="NCBI Taxonomy" id="2793071"/>
    <lineage>
        <taxon>Bacteria</taxon>
        <taxon>Pseudomonadati</taxon>
        <taxon>Bacteroidota</taxon>
        <taxon>Sphingobacteriia</taxon>
        <taxon>Sphingobacteriales</taxon>
        <taxon>Sphingobacteriaceae</taxon>
        <taxon>Mucilaginibacter</taxon>
    </lineage>
</organism>
<feature type="transmembrane region" description="Helical" evidence="1">
    <location>
        <begin position="115"/>
        <end position="136"/>
    </location>
</feature>
<dbReference type="EMBL" id="JAEHFW010000003">
    <property type="protein sequence ID" value="MBK0381144.1"/>
    <property type="molecule type" value="Genomic_DNA"/>
</dbReference>
<feature type="transmembrane region" description="Helical" evidence="1">
    <location>
        <begin position="189"/>
        <end position="210"/>
    </location>
</feature>
<comment type="caution">
    <text evidence="2">The sequence shown here is derived from an EMBL/GenBank/DDBJ whole genome shotgun (WGS) entry which is preliminary data.</text>
</comment>
<accession>A0A934UP79</accession>
<feature type="transmembrane region" description="Helical" evidence="1">
    <location>
        <begin position="12"/>
        <end position="30"/>
    </location>
</feature>
<sequence length="402" mass="46571">MIKRQTSVADVNPFFIYILGFSLALIVYQLDWSYLYPKLTLALLAFLFATFFISGALGLYVHRKGVLRFYEYKNRLPVNSWIIAITIGYILNFVYAGHIPMVAILKNQDIDYFEFGIPTFYVILSTFTSFFTVYLFKCYMVEKNKKYLFQCFYLLIFPILVFNRGAVLINLSSIFFVYLFSYKKSKLKIYFRVVLIVFIVLMGFGILGNLRTSNQIDKNKTQELSEIMLNLGEAKPDFVNSSIPKEYFWSYLYISSPLANLQINIDDRPIDYSISNILGYMNGELNFDFISKRLASIFNTVKPDNKLIAPFLTVGTVYSTSYSYLGWLGMCITFLFLMGVTFLYLIIMKPQNPYFSTGLAILNTFLLFCIFDNMFFFSGLSFQLVYPVLLSLKLKRSKPVTA</sequence>